<evidence type="ECO:0000313" key="1">
    <source>
        <dbReference type="EMBL" id="SHK29632.1"/>
    </source>
</evidence>
<dbReference type="AlphaFoldDB" id="A0A1M6RB14"/>
<accession>A0A1M6RB14</accession>
<name>A0A1M6RB14_9BACL</name>
<organism evidence="1 2">
    <name type="scientific">Alicyclobacillus tolerans</name>
    <dbReference type="NCBI Taxonomy" id="90970"/>
    <lineage>
        <taxon>Bacteria</taxon>
        <taxon>Bacillati</taxon>
        <taxon>Bacillota</taxon>
        <taxon>Bacilli</taxon>
        <taxon>Bacillales</taxon>
        <taxon>Alicyclobacillaceae</taxon>
        <taxon>Alicyclobacillus</taxon>
    </lineage>
</organism>
<gene>
    <name evidence="1" type="ORF">SAMN05443507_111107</name>
</gene>
<proteinExistence type="predicted"/>
<dbReference type="EMBL" id="FRAF01000011">
    <property type="protein sequence ID" value="SHK29632.1"/>
    <property type="molecule type" value="Genomic_DNA"/>
</dbReference>
<keyword evidence="2" id="KW-1185">Reference proteome</keyword>
<protein>
    <submittedName>
        <fullName evidence="1">Uncharacterized protein</fullName>
    </submittedName>
</protein>
<sequence length="215" mass="24646">MSSAAANRKFHKPLTQWIVRKDLAIPKQQGMRQKHRTKGWLSFHVAQMPNPSAQSEIQLDIEVLFTSPIRGLSLWESSTVPERKIKRYRQVLRNQMTDTVQRDLSEEVYSISTPVDVSEIFLDILHNESKHHEGVELQQAVDIDFVDHIEQSYSFIENPLLKSFSYGDRIQLINGDAVIGEGIVIRVLPDGVLWADTSGYVRIQKISSHDSIRKL</sequence>
<reference evidence="2" key="1">
    <citation type="submission" date="2016-11" db="EMBL/GenBank/DDBJ databases">
        <authorList>
            <person name="Varghese N."/>
            <person name="Submissions S."/>
        </authorList>
    </citation>
    <scope>NUCLEOTIDE SEQUENCE [LARGE SCALE GENOMIC DNA]</scope>
    <source>
        <strain evidence="2">USBA-503</strain>
    </source>
</reference>
<dbReference type="Proteomes" id="UP000184016">
    <property type="component" value="Unassembled WGS sequence"/>
</dbReference>
<evidence type="ECO:0000313" key="2">
    <source>
        <dbReference type="Proteomes" id="UP000184016"/>
    </source>
</evidence>
<dbReference type="RefSeq" id="WP_072874048.1">
    <property type="nucleotide sequence ID" value="NZ_FRAF01000011.1"/>
</dbReference>